<sequence>MISTTQPWNSYYAGLQLNYKRYRLTRRHLRGLAWCQDKETNQKEGTIRKKLGLSMEVDCAFYNEVKNRRSIRKIRFRYLSNFSSSKQNNRVCSRSFSENSTQTIKYFPWIVWLLHSTSLPDTPIAPITPFLQTN</sequence>
<accession>A0AAV4YC73</accession>
<proteinExistence type="predicted"/>
<dbReference type="AlphaFoldDB" id="A0AAV4YC73"/>
<evidence type="ECO:0000313" key="1">
    <source>
        <dbReference type="EMBL" id="GIZ04903.1"/>
    </source>
</evidence>
<keyword evidence="2" id="KW-1185">Reference proteome</keyword>
<name>A0AAV4YC73_CAEEX</name>
<dbReference type="EMBL" id="BPLR01019165">
    <property type="protein sequence ID" value="GIZ04903.1"/>
    <property type="molecule type" value="Genomic_DNA"/>
</dbReference>
<evidence type="ECO:0000313" key="2">
    <source>
        <dbReference type="Proteomes" id="UP001054945"/>
    </source>
</evidence>
<reference evidence="1 2" key="1">
    <citation type="submission" date="2021-06" db="EMBL/GenBank/DDBJ databases">
        <title>Caerostris extrusa draft genome.</title>
        <authorList>
            <person name="Kono N."/>
            <person name="Arakawa K."/>
        </authorList>
    </citation>
    <scope>NUCLEOTIDE SEQUENCE [LARGE SCALE GENOMIC DNA]</scope>
</reference>
<organism evidence="1 2">
    <name type="scientific">Caerostris extrusa</name>
    <name type="common">Bark spider</name>
    <name type="synonym">Caerostris bankana</name>
    <dbReference type="NCBI Taxonomy" id="172846"/>
    <lineage>
        <taxon>Eukaryota</taxon>
        <taxon>Metazoa</taxon>
        <taxon>Ecdysozoa</taxon>
        <taxon>Arthropoda</taxon>
        <taxon>Chelicerata</taxon>
        <taxon>Arachnida</taxon>
        <taxon>Araneae</taxon>
        <taxon>Araneomorphae</taxon>
        <taxon>Entelegynae</taxon>
        <taxon>Araneoidea</taxon>
        <taxon>Araneidae</taxon>
        <taxon>Caerostris</taxon>
    </lineage>
</organism>
<gene>
    <name evidence="1" type="ORF">CEXT_757571</name>
</gene>
<dbReference type="Proteomes" id="UP001054945">
    <property type="component" value="Unassembled WGS sequence"/>
</dbReference>
<protein>
    <submittedName>
        <fullName evidence="1">Uncharacterized protein</fullName>
    </submittedName>
</protein>
<comment type="caution">
    <text evidence="1">The sequence shown here is derived from an EMBL/GenBank/DDBJ whole genome shotgun (WGS) entry which is preliminary data.</text>
</comment>